<proteinExistence type="predicted"/>
<dbReference type="PROSITE" id="PS50893">
    <property type="entry name" value="ABC_TRANSPORTER_2"/>
    <property type="match status" value="1"/>
</dbReference>
<evidence type="ECO:0000256" key="3">
    <source>
        <dbReference type="ARBA" id="ARBA00022840"/>
    </source>
</evidence>
<organism evidence="5 6">
    <name type="scientific">Sphingomonas oleivorans</name>
    <dbReference type="NCBI Taxonomy" id="1735121"/>
    <lineage>
        <taxon>Bacteria</taxon>
        <taxon>Pseudomonadati</taxon>
        <taxon>Pseudomonadota</taxon>
        <taxon>Alphaproteobacteria</taxon>
        <taxon>Sphingomonadales</taxon>
        <taxon>Sphingomonadaceae</taxon>
        <taxon>Sphingomonas</taxon>
    </lineage>
</organism>
<keyword evidence="6" id="KW-1185">Reference proteome</keyword>
<dbReference type="InterPro" id="IPR050763">
    <property type="entry name" value="ABC_transporter_ATP-binding"/>
</dbReference>
<name>A0A2T5FVN0_9SPHN</name>
<keyword evidence="2" id="KW-0547">Nucleotide-binding</keyword>
<gene>
    <name evidence="5" type="ORF">CLG96_11710</name>
</gene>
<evidence type="ECO:0000259" key="4">
    <source>
        <dbReference type="PROSITE" id="PS50893"/>
    </source>
</evidence>
<keyword evidence="1" id="KW-0813">Transport</keyword>
<evidence type="ECO:0000256" key="1">
    <source>
        <dbReference type="ARBA" id="ARBA00022448"/>
    </source>
</evidence>
<protein>
    <submittedName>
        <fullName evidence="5">Multidrug ABC transporter ATP-binding protein</fullName>
    </submittedName>
</protein>
<dbReference type="PROSITE" id="PS00211">
    <property type="entry name" value="ABC_TRANSPORTER_1"/>
    <property type="match status" value="1"/>
</dbReference>
<dbReference type="RefSeq" id="WP_107968186.1">
    <property type="nucleotide sequence ID" value="NZ_NWBU01000010.1"/>
</dbReference>
<evidence type="ECO:0000313" key="6">
    <source>
        <dbReference type="Proteomes" id="UP000244162"/>
    </source>
</evidence>
<dbReference type="EMBL" id="NWBU01000010">
    <property type="protein sequence ID" value="PTQ09833.1"/>
    <property type="molecule type" value="Genomic_DNA"/>
</dbReference>
<feature type="domain" description="ABC transporter" evidence="4">
    <location>
        <begin position="5"/>
        <end position="234"/>
    </location>
</feature>
<dbReference type="OrthoDB" id="7465047at2"/>
<dbReference type="Gene3D" id="3.40.50.300">
    <property type="entry name" value="P-loop containing nucleotide triphosphate hydrolases"/>
    <property type="match status" value="1"/>
</dbReference>
<keyword evidence="3 5" id="KW-0067">ATP-binding</keyword>
<dbReference type="Proteomes" id="UP000244162">
    <property type="component" value="Unassembled WGS sequence"/>
</dbReference>
<dbReference type="Pfam" id="PF00005">
    <property type="entry name" value="ABC_tran"/>
    <property type="match status" value="1"/>
</dbReference>
<evidence type="ECO:0000313" key="5">
    <source>
        <dbReference type="EMBL" id="PTQ09833.1"/>
    </source>
</evidence>
<dbReference type="InterPro" id="IPR017871">
    <property type="entry name" value="ABC_transporter-like_CS"/>
</dbReference>
<dbReference type="AlphaFoldDB" id="A0A2T5FVN0"/>
<evidence type="ECO:0000256" key="2">
    <source>
        <dbReference type="ARBA" id="ARBA00022741"/>
    </source>
</evidence>
<dbReference type="InterPro" id="IPR003439">
    <property type="entry name" value="ABC_transporter-like_ATP-bd"/>
</dbReference>
<dbReference type="CDD" id="cd03230">
    <property type="entry name" value="ABC_DR_subfamily_A"/>
    <property type="match status" value="1"/>
</dbReference>
<dbReference type="GO" id="GO:0016887">
    <property type="term" value="F:ATP hydrolysis activity"/>
    <property type="evidence" value="ECO:0007669"/>
    <property type="project" value="InterPro"/>
</dbReference>
<dbReference type="GO" id="GO:0005524">
    <property type="term" value="F:ATP binding"/>
    <property type="evidence" value="ECO:0007669"/>
    <property type="project" value="UniProtKB-KW"/>
</dbReference>
<dbReference type="InterPro" id="IPR003593">
    <property type="entry name" value="AAA+_ATPase"/>
</dbReference>
<dbReference type="SUPFAM" id="SSF52540">
    <property type="entry name" value="P-loop containing nucleoside triphosphate hydrolases"/>
    <property type="match status" value="1"/>
</dbReference>
<sequence>MPPILSASAVTKRYKSGLTALDAVDLQINRGEIFALLGPNGAGKTTLISIICGTVTMTSGQVLVDGHDIAGEYRGARAKIGLVPQEIAIDIFATVWNTVCFSRGLFGRRPDPAYIERLLRDLSLWEKRKSRIIELSGGMKRRVMIAKALSHEPELLFLDEPTAGVDVNLRRDMWALVRSLRTRGVTVILTTHYIEEAEEMADRVGVINKGRIILVDEKAALMRKLGKRRLTLALQEPMDVIPADLADWRLELDDDGRRLTYSFDANAEDTGIPSLLRRMDDLGIDFHDLETTKSSLEDIFVRLVEGAA</sequence>
<dbReference type="InterPro" id="IPR027417">
    <property type="entry name" value="P-loop_NTPase"/>
</dbReference>
<dbReference type="PANTHER" id="PTHR42711:SF10">
    <property type="entry name" value="ABC TRANSPORTER ATP-BINDING PROTEIN"/>
    <property type="match status" value="1"/>
</dbReference>
<accession>A0A2T5FVN0</accession>
<dbReference type="SMART" id="SM00382">
    <property type="entry name" value="AAA"/>
    <property type="match status" value="1"/>
</dbReference>
<reference evidence="5 6" key="1">
    <citation type="submission" date="2017-09" db="EMBL/GenBank/DDBJ databases">
        <title>Sphingomonas panjinensis sp.nov., isolated from oil-contaminated soil.</title>
        <authorList>
            <person name="Wang L."/>
            <person name="Chen L."/>
        </authorList>
    </citation>
    <scope>NUCLEOTIDE SEQUENCE [LARGE SCALE GENOMIC DNA]</scope>
    <source>
        <strain evidence="5 6">FW-11</strain>
    </source>
</reference>
<comment type="caution">
    <text evidence="5">The sequence shown here is derived from an EMBL/GenBank/DDBJ whole genome shotgun (WGS) entry which is preliminary data.</text>
</comment>
<dbReference type="PANTHER" id="PTHR42711">
    <property type="entry name" value="ABC TRANSPORTER ATP-BINDING PROTEIN"/>
    <property type="match status" value="1"/>
</dbReference>